<proteinExistence type="predicted"/>
<sequence length="146" mass="15792">MYEWVNIGKGKVRAGVVIQTAKYLSISSNCTQEVVVVVVPKFGGVVKVYITVVLGIGGMDQFRAICAYSKGRINSTDTDGTSMRSQPNVAMRPEGIIMDMTGKSLVLKRANHNNQGGKLVPNDQNMNLVPNNQEVKIGNQVLPTAL</sequence>
<dbReference type="AlphaFoldDB" id="A0A6A4HDQ7"/>
<evidence type="ECO:0000313" key="2">
    <source>
        <dbReference type="Proteomes" id="UP000799118"/>
    </source>
</evidence>
<accession>A0A6A4HDQ7</accession>
<dbReference type="EMBL" id="ML769512">
    <property type="protein sequence ID" value="KAE9396502.1"/>
    <property type="molecule type" value="Genomic_DNA"/>
</dbReference>
<dbReference type="Proteomes" id="UP000799118">
    <property type="component" value="Unassembled WGS sequence"/>
</dbReference>
<name>A0A6A4HDQ7_9AGAR</name>
<reference evidence="1" key="1">
    <citation type="journal article" date="2019" name="Environ. Microbiol.">
        <title>Fungal ecological strategies reflected in gene transcription - a case study of two litter decomposers.</title>
        <authorList>
            <person name="Barbi F."/>
            <person name="Kohler A."/>
            <person name="Barry K."/>
            <person name="Baskaran P."/>
            <person name="Daum C."/>
            <person name="Fauchery L."/>
            <person name="Ihrmark K."/>
            <person name="Kuo A."/>
            <person name="LaButti K."/>
            <person name="Lipzen A."/>
            <person name="Morin E."/>
            <person name="Grigoriev I.V."/>
            <person name="Henrissat B."/>
            <person name="Lindahl B."/>
            <person name="Martin F."/>
        </authorList>
    </citation>
    <scope>NUCLEOTIDE SEQUENCE</scope>
    <source>
        <strain evidence="1">JB14</strain>
    </source>
</reference>
<organism evidence="1 2">
    <name type="scientific">Gymnopus androsaceus JB14</name>
    <dbReference type="NCBI Taxonomy" id="1447944"/>
    <lineage>
        <taxon>Eukaryota</taxon>
        <taxon>Fungi</taxon>
        <taxon>Dikarya</taxon>
        <taxon>Basidiomycota</taxon>
        <taxon>Agaricomycotina</taxon>
        <taxon>Agaricomycetes</taxon>
        <taxon>Agaricomycetidae</taxon>
        <taxon>Agaricales</taxon>
        <taxon>Marasmiineae</taxon>
        <taxon>Omphalotaceae</taxon>
        <taxon>Gymnopus</taxon>
    </lineage>
</organism>
<gene>
    <name evidence="1" type="ORF">BT96DRAFT_941622</name>
</gene>
<evidence type="ECO:0000313" key="1">
    <source>
        <dbReference type="EMBL" id="KAE9396502.1"/>
    </source>
</evidence>
<protein>
    <submittedName>
        <fullName evidence="1">Uncharacterized protein</fullName>
    </submittedName>
</protein>
<keyword evidence="2" id="KW-1185">Reference proteome</keyword>